<feature type="region of interest" description="Disordered" evidence="2">
    <location>
        <begin position="331"/>
        <end position="369"/>
    </location>
</feature>
<keyword evidence="4" id="KW-1185">Reference proteome</keyword>
<evidence type="ECO:0000313" key="4">
    <source>
        <dbReference type="Proteomes" id="UP000053477"/>
    </source>
</evidence>
<gene>
    <name evidence="3" type="ORF">SCHPADRAFT_416689</name>
</gene>
<evidence type="ECO:0000313" key="3">
    <source>
        <dbReference type="EMBL" id="KLO12455.1"/>
    </source>
</evidence>
<evidence type="ECO:0000256" key="2">
    <source>
        <dbReference type="SAM" id="MobiDB-lite"/>
    </source>
</evidence>
<proteinExistence type="predicted"/>
<keyword evidence="1" id="KW-0175">Coiled coil</keyword>
<organism evidence="3 4">
    <name type="scientific">Schizopora paradoxa</name>
    <dbReference type="NCBI Taxonomy" id="27342"/>
    <lineage>
        <taxon>Eukaryota</taxon>
        <taxon>Fungi</taxon>
        <taxon>Dikarya</taxon>
        <taxon>Basidiomycota</taxon>
        <taxon>Agaricomycotina</taxon>
        <taxon>Agaricomycetes</taxon>
        <taxon>Hymenochaetales</taxon>
        <taxon>Schizoporaceae</taxon>
        <taxon>Schizopora</taxon>
    </lineage>
</organism>
<evidence type="ECO:0000256" key="1">
    <source>
        <dbReference type="SAM" id="Coils"/>
    </source>
</evidence>
<dbReference type="EMBL" id="KQ085977">
    <property type="protein sequence ID" value="KLO12455.1"/>
    <property type="molecule type" value="Genomic_DNA"/>
</dbReference>
<feature type="coiled-coil region" evidence="1">
    <location>
        <begin position="25"/>
        <end position="52"/>
    </location>
</feature>
<protein>
    <submittedName>
        <fullName evidence="3">Uncharacterized protein</fullName>
    </submittedName>
</protein>
<dbReference type="Proteomes" id="UP000053477">
    <property type="component" value="Unassembled WGS sequence"/>
</dbReference>
<reference evidence="3 4" key="1">
    <citation type="submission" date="2015-04" db="EMBL/GenBank/DDBJ databases">
        <title>Complete genome sequence of Schizopora paradoxa KUC8140, a cosmopolitan wood degrader in East Asia.</title>
        <authorList>
            <consortium name="DOE Joint Genome Institute"/>
            <person name="Min B."/>
            <person name="Park H."/>
            <person name="Jang Y."/>
            <person name="Kim J.-J."/>
            <person name="Kim K.H."/>
            <person name="Pangilinan J."/>
            <person name="Lipzen A."/>
            <person name="Riley R."/>
            <person name="Grigoriev I.V."/>
            <person name="Spatafora J.W."/>
            <person name="Choi I.-G."/>
        </authorList>
    </citation>
    <scope>NUCLEOTIDE SEQUENCE [LARGE SCALE GENOMIC DNA]</scope>
    <source>
        <strain evidence="3 4">KUC8140</strain>
    </source>
</reference>
<sequence length="550" mass="62726">MEGRGELGTTDFGFQQGSSDPIVAIEKLRNEVNELKETMAQQERRHADERKADRDDFDKKISALTWSVGHTQQLTALVVDYYPPDSDIVMQNRLQEVRTCVAEGFKTLFPDMFTREPRDILDAYNPDPADKTAIHQTRSAFDSCNREALLNFHGIYKHRPAEEISDPSPDPTVFERLHANDLDGETMRPHVFSINDFTGFQLRFYIPVFIWAYNEVKRCLLPERQRFESISRLLDRQLRYLKTLEGKPEMVISLNPPEDGTLRLDLGVALEVRKGRFCKEYLGIATMETQEVGRGETKGEILAGDDQGDIPMDDVASTDMSTKRKRVTFSLLGEEDAPRPTRRPRVGSDSSFPALKNPEPTLISYPSRPKSSVQKQAVAEPEFVELPYRQAKAAMLKEHKEYESALKRLSPYLRKLTPIRKCLTILLDANLLNFVLHGTLSFRETQGKLVKRNVAFDHTVNADMDAALFRVQDVAEVQEKRKKLLDLLDDKDIYRREDSLERAIDEYVDGELKAAQASSALRHTKTDLYILLSWLEAAYPNNRGGVDGGR</sequence>
<dbReference type="InParanoid" id="A0A0H2RKF5"/>
<dbReference type="AlphaFoldDB" id="A0A0H2RKF5"/>
<name>A0A0H2RKF5_9AGAM</name>
<accession>A0A0H2RKF5</accession>